<organism evidence="3">
    <name type="scientific">Arcella intermedia</name>
    <dbReference type="NCBI Taxonomy" id="1963864"/>
    <lineage>
        <taxon>Eukaryota</taxon>
        <taxon>Amoebozoa</taxon>
        <taxon>Tubulinea</taxon>
        <taxon>Elardia</taxon>
        <taxon>Arcellinida</taxon>
        <taxon>Sphaerothecina</taxon>
        <taxon>Arcellidae</taxon>
        <taxon>Arcella</taxon>
    </lineage>
</organism>
<dbReference type="SMART" id="SM00327">
    <property type="entry name" value="VWA"/>
    <property type="match status" value="1"/>
</dbReference>
<dbReference type="Pfam" id="PF13768">
    <property type="entry name" value="VWA_3"/>
    <property type="match status" value="1"/>
</dbReference>
<accession>A0A6B2LFD6</accession>
<dbReference type="InterPro" id="IPR000626">
    <property type="entry name" value="Ubiquitin-like_dom"/>
</dbReference>
<evidence type="ECO:0000259" key="2">
    <source>
        <dbReference type="PROSITE" id="PS50234"/>
    </source>
</evidence>
<sequence>MSEESIVFVKQLDGSTAKISYSAKMTVATLRGVIEQQTNIPQGCQRLVYRGQEIEESQGHLSLAQLNIVPKCSIYLINLFGSVFEEKVHFCIDVSLSMDNKFVIGNKLFSRLNCVKQELKRMISNFQEDKQINLYAFGSSVSLWSKTIKYCTKENKDSAIQWVDRLDPMGSTALAEALETVISCDINAKTIYVLSDGSPNSEHKVMEWVAKNPNVMVHTTNFMGDTILASFLQELSSKTGGTYRSFSPEQLFNPQT</sequence>
<name>A0A6B2LFD6_9EUKA</name>
<dbReference type="PANTHER" id="PTHR46785:SF1">
    <property type="entry name" value="VON WILLEBRAND FACTOR A DOMAIN-CONTAINING PROTEIN 3B"/>
    <property type="match status" value="1"/>
</dbReference>
<feature type="domain" description="Ubiquitin-like" evidence="1">
    <location>
        <begin position="7"/>
        <end position="77"/>
    </location>
</feature>
<dbReference type="AlphaFoldDB" id="A0A6B2LFD6"/>
<dbReference type="SUPFAM" id="SSF54236">
    <property type="entry name" value="Ubiquitin-like"/>
    <property type="match status" value="1"/>
</dbReference>
<proteinExistence type="predicted"/>
<dbReference type="PANTHER" id="PTHR46785">
    <property type="entry name" value="VON WILLEBRAND FACTOR A DOMAIN-CONTAINING PROTEIN 3B"/>
    <property type="match status" value="1"/>
</dbReference>
<reference evidence="3" key="1">
    <citation type="journal article" date="2020" name="J. Eukaryot. Microbiol.">
        <title>De novo Sequencing, Assembly and Annotation of the Transcriptome for the Free-Living Testate Amoeba Arcella intermedia.</title>
        <authorList>
            <person name="Ribeiro G.M."/>
            <person name="Porfirio-Sousa A.L."/>
            <person name="Maurer-Alcala X.X."/>
            <person name="Katz L.A."/>
            <person name="Lahr D.J.G."/>
        </authorList>
    </citation>
    <scope>NUCLEOTIDE SEQUENCE</scope>
</reference>
<dbReference type="SMART" id="SM00213">
    <property type="entry name" value="UBQ"/>
    <property type="match status" value="1"/>
</dbReference>
<evidence type="ECO:0000259" key="1">
    <source>
        <dbReference type="PROSITE" id="PS50053"/>
    </source>
</evidence>
<dbReference type="InterPro" id="IPR036465">
    <property type="entry name" value="vWFA_dom_sf"/>
</dbReference>
<dbReference type="InterPro" id="IPR029071">
    <property type="entry name" value="Ubiquitin-like_domsf"/>
</dbReference>
<dbReference type="PROSITE" id="PS50234">
    <property type="entry name" value="VWFA"/>
    <property type="match status" value="1"/>
</dbReference>
<evidence type="ECO:0008006" key="4">
    <source>
        <dbReference type="Google" id="ProtNLM"/>
    </source>
</evidence>
<evidence type="ECO:0000313" key="3">
    <source>
        <dbReference type="EMBL" id="NDV35501.1"/>
    </source>
</evidence>
<dbReference type="Gene3D" id="3.40.50.410">
    <property type="entry name" value="von Willebrand factor, type A domain"/>
    <property type="match status" value="1"/>
</dbReference>
<feature type="domain" description="VWFA" evidence="2">
    <location>
        <begin position="87"/>
        <end position="256"/>
    </location>
</feature>
<dbReference type="InterPro" id="IPR002035">
    <property type="entry name" value="VWF_A"/>
</dbReference>
<protein>
    <recommendedName>
        <fullName evidence="4">Ubiquitin-like domain-containing protein</fullName>
    </recommendedName>
</protein>
<dbReference type="Gene3D" id="3.10.20.90">
    <property type="entry name" value="Phosphatidylinositol 3-kinase Catalytic Subunit, Chain A, domain 1"/>
    <property type="match status" value="1"/>
</dbReference>
<dbReference type="CDD" id="cd17039">
    <property type="entry name" value="Ubl_ubiquitin_like"/>
    <property type="match status" value="1"/>
</dbReference>
<dbReference type="EMBL" id="GIBP01006532">
    <property type="protein sequence ID" value="NDV35501.1"/>
    <property type="molecule type" value="Transcribed_RNA"/>
</dbReference>
<dbReference type="PROSITE" id="PS50053">
    <property type="entry name" value="UBIQUITIN_2"/>
    <property type="match status" value="1"/>
</dbReference>
<dbReference type="SUPFAM" id="SSF53300">
    <property type="entry name" value="vWA-like"/>
    <property type="match status" value="1"/>
</dbReference>
<dbReference type="Pfam" id="PF00240">
    <property type="entry name" value="ubiquitin"/>
    <property type="match status" value="1"/>
</dbReference>